<dbReference type="SUPFAM" id="SSF69118">
    <property type="entry name" value="AhpD-like"/>
    <property type="match status" value="1"/>
</dbReference>
<gene>
    <name evidence="2" type="ORF">EV668_2630</name>
</gene>
<dbReference type="PANTHER" id="PTHR33570:SF2">
    <property type="entry name" value="CARBOXYMUCONOLACTONE DECARBOXYLASE-LIKE DOMAIN-CONTAINING PROTEIN"/>
    <property type="match status" value="1"/>
</dbReference>
<name>A0A4R7BYH0_9HYPH</name>
<dbReference type="EMBL" id="SNZR01000013">
    <property type="protein sequence ID" value="TDR89795.1"/>
    <property type="molecule type" value="Genomic_DNA"/>
</dbReference>
<dbReference type="AlphaFoldDB" id="A0A4R7BYH0"/>
<comment type="caution">
    <text evidence="2">The sequence shown here is derived from an EMBL/GenBank/DDBJ whole genome shotgun (WGS) entry which is preliminary data.</text>
</comment>
<dbReference type="Pfam" id="PF02627">
    <property type="entry name" value="CMD"/>
    <property type="match status" value="1"/>
</dbReference>
<dbReference type="OrthoDB" id="9801400at2"/>
<dbReference type="Gene3D" id="1.20.1290.10">
    <property type="entry name" value="AhpD-like"/>
    <property type="match status" value="1"/>
</dbReference>
<proteinExistence type="predicted"/>
<dbReference type="Proteomes" id="UP000295122">
    <property type="component" value="Unassembled WGS sequence"/>
</dbReference>
<accession>A0A4R7BYH0</accession>
<feature type="domain" description="Carboxymuconolactone decarboxylase-like" evidence="1">
    <location>
        <begin position="42"/>
        <end position="130"/>
    </location>
</feature>
<keyword evidence="3" id="KW-1185">Reference proteome</keyword>
<reference evidence="2 3" key="1">
    <citation type="submission" date="2019-03" db="EMBL/GenBank/DDBJ databases">
        <title>Genomic Encyclopedia of Type Strains, Phase IV (KMG-IV): sequencing the most valuable type-strain genomes for metagenomic binning, comparative biology and taxonomic classification.</title>
        <authorList>
            <person name="Goeker M."/>
        </authorList>
    </citation>
    <scope>NUCLEOTIDE SEQUENCE [LARGE SCALE GENOMIC DNA]</scope>
    <source>
        <strain evidence="2 3">DSM 25903</strain>
    </source>
</reference>
<dbReference type="PANTHER" id="PTHR33570">
    <property type="entry name" value="4-CARBOXYMUCONOLACTONE DECARBOXYLASE FAMILY PROTEIN"/>
    <property type="match status" value="1"/>
</dbReference>
<organism evidence="2 3">
    <name type="scientific">Enterovirga rhinocerotis</name>
    <dbReference type="NCBI Taxonomy" id="1339210"/>
    <lineage>
        <taxon>Bacteria</taxon>
        <taxon>Pseudomonadati</taxon>
        <taxon>Pseudomonadota</taxon>
        <taxon>Alphaproteobacteria</taxon>
        <taxon>Hyphomicrobiales</taxon>
        <taxon>Methylobacteriaceae</taxon>
        <taxon>Enterovirga</taxon>
    </lineage>
</organism>
<evidence type="ECO:0000259" key="1">
    <source>
        <dbReference type="Pfam" id="PF02627"/>
    </source>
</evidence>
<dbReference type="GO" id="GO:0051920">
    <property type="term" value="F:peroxiredoxin activity"/>
    <property type="evidence" value="ECO:0007669"/>
    <property type="project" value="InterPro"/>
</dbReference>
<protein>
    <submittedName>
        <fullName evidence="2">4-carboxymuconolactone decarboxylase</fullName>
    </submittedName>
</protein>
<dbReference type="InterPro" id="IPR029032">
    <property type="entry name" value="AhpD-like"/>
</dbReference>
<evidence type="ECO:0000313" key="3">
    <source>
        <dbReference type="Proteomes" id="UP000295122"/>
    </source>
</evidence>
<dbReference type="RefSeq" id="WP_133770688.1">
    <property type="nucleotide sequence ID" value="NZ_SNZR01000013.1"/>
</dbReference>
<dbReference type="InterPro" id="IPR052512">
    <property type="entry name" value="4CMD/NDH-1_regulator"/>
</dbReference>
<sequence length="139" mass="15625">MAERPEFQSELFKQGKQNRGEVAGMDHLERMLAKADDFSAPIQQLVTEYCWGHVWGRDGQDGRPGLPRKTRSMLNLVMLAALGRGHEFKLHTKGALVNGVTRDEIREIIMQVGIYVGVPAMMESTRLAQEVFAEVDAKK</sequence>
<dbReference type="InterPro" id="IPR003779">
    <property type="entry name" value="CMD-like"/>
</dbReference>
<evidence type="ECO:0000313" key="2">
    <source>
        <dbReference type="EMBL" id="TDR89795.1"/>
    </source>
</evidence>